<evidence type="ECO:0000256" key="5">
    <source>
        <dbReference type="ARBA" id="ARBA00023136"/>
    </source>
</evidence>
<dbReference type="GO" id="GO:0005351">
    <property type="term" value="F:carbohydrate:proton symporter activity"/>
    <property type="evidence" value="ECO:0007669"/>
    <property type="project" value="TreeGrafter"/>
</dbReference>
<dbReference type="PANTHER" id="PTHR48022">
    <property type="entry name" value="PLASTIDIC GLUCOSE TRANSPORTER 4"/>
    <property type="match status" value="1"/>
</dbReference>
<evidence type="ECO:0000256" key="7">
    <source>
        <dbReference type="SAM" id="Phobius"/>
    </source>
</evidence>
<evidence type="ECO:0000256" key="3">
    <source>
        <dbReference type="ARBA" id="ARBA00022692"/>
    </source>
</evidence>
<evidence type="ECO:0000259" key="8">
    <source>
        <dbReference type="PROSITE" id="PS50850"/>
    </source>
</evidence>
<keyword evidence="3 7" id="KW-0812">Transmembrane</keyword>
<evidence type="ECO:0000313" key="9">
    <source>
        <dbReference type="EMBL" id="KAH7359265.1"/>
    </source>
</evidence>
<dbReference type="PANTHER" id="PTHR48022:SF77">
    <property type="entry name" value="MAJOR FACILITATOR SUPERFAMILY (MFS) PROFILE DOMAIN-CONTAINING PROTEIN"/>
    <property type="match status" value="1"/>
</dbReference>
<dbReference type="PROSITE" id="PS50850">
    <property type="entry name" value="MFS"/>
    <property type="match status" value="1"/>
</dbReference>
<dbReference type="InterPro" id="IPR036259">
    <property type="entry name" value="MFS_trans_sf"/>
</dbReference>
<dbReference type="EMBL" id="JAGPXD010000004">
    <property type="protein sequence ID" value="KAH7359265.1"/>
    <property type="molecule type" value="Genomic_DNA"/>
</dbReference>
<feature type="transmembrane region" description="Helical" evidence="7">
    <location>
        <begin position="440"/>
        <end position="462"/>
    </location>
</feature>
<feature type="transmembrane region" description="Helical" evidence="7">
    <location>
        <begin position="345"/>
        <end position="366"/>
    </location>
</feature>
<evidence type="ECO:0000313" key="10">
    <source>
        <dbReference type="Proteomes" id="UP000813385"/>
    </source>
</evidence>
<feature type="transmembrane region" description="Helical" evidence="7">
    <location>
        <begin position="311"/>
        <end position="339"/>
    </location>
</feature>
<feature type="region of interest" description="Disordered" evidence="6">
    <location>
        <begin position="528"/>
        <end position="547"/>
    </location>
</feature>
<evidence type="ECO:0000256" key="2">
    <source>
        <dbReference type="ARBA" id="ARBA00010992"/>
    </source>
</evidence>
<feature type="transmembrane region" description="Helical" evidence="7">
    <location>
        <begin position="191"/>
        <end position="213"/>
    </location>
</feature>
<dbReference type="OrthoDB" id="6612291at2759"/>
<protein>
    <recommendedName>
        <fullName evidence="8">Major facilitator superfamily (MFS) profile domain-containing protein</fullName>
    </recommendedName>
</protein>
<comment type="subcellular location">
    <subcellularLocation>
        <location evidence="1">Membrane</location>
        <topology evidence="1">Multi-pass membrane protein</topology>
    </subcellularLocation>
</comment>
<keyword evidence="4 7" id="KW-1133">Transmembrane helix</keyword>
<feature type="transmembrane region" description="Helical" evidence="7">
    <location>
        <begin position="407"/>
        <end position="428"/>
    </location>
</feature>
<dbReference type="Pfam" id="PF00083">
    <property type="entry name" value="Sugar_tr"/>
    <property type="match status" value="1"/>
</dbReference>
<dbReference type="InterPro" id="IPR050360">
    <property type="entry name" value="MFS_Sugar_Transporters"/>
</dbReference>
<dbReference type="AlphaFoldDB" id="A0A8K0TIN5"/>
<feature type="transmembrane region" description="Helical" evidence="7">
    <location>
        <begin position="474"/>
        <end position="492"/>
    </location>
</feature>
<dbReference type="InterPro" id="IPR005828">
    <property type="entry name" value="MFS_sugar_transport-like"/>
</dbReference>
<feature type="transmembrane region" description="Helical" evidence="7">
    <location>
        <begin position="132"/>
        <end position="150"/>
    </location>
</feature>
<reference evidence="9" key="1">
    <citation type="journal article" date="2021" name="Nat. Commun.">
        <title>Genetic determinants of endophytism in the Arabidopsis root mycobiome.</title>
        <authorList>
            <person name="Mesny F."/>
            <person name="Miyauchi S."/>
            <person name="Thiergart T."/>
            <person name="Pickel B."/>
            <person name="Atanasova L."/>
            <person name="Karlsson M."/>
            <person name="Huettel B."/>
            <person name="Barry K.W."/>
            <person name="Haridas S."/>
            <person name="Chen C."/>
            <person name="Bauer D."/>
            <person name="Andreopoulos W."/>
            <person name="Pangilinan J."/>
            <person name="LaButti K."/>
            <person name="Riley R."/>
            <person name="Lipzen A."/>
            <person name="Clum A."/>
            <person name="Drula E."/>
            <person name="Henrissat B."/>
            <person name="Kohler A."/>
            <person name="Grigoriev I.V."/>
            <person name="Martin F.M."/>
            <person name="Hacquard S."/>
        </authorList>
    </citation>
    <scope>NUCLEOTIDE SEQUENCE</scope>
    <source>
        <strain evidence="9">MPI-CAGE-AT-0016</strain>
    </source>
</reference>
<feature type="transmembrane region" description="Helical" evidence="7">
    <location>
        <begin position="228"/>
        <end position="249"/>
    </location>
</feature>
<dbReference type="InterPro" id="IPR005829">
    <property type="entry name" value="Sugar_transporter_CS"/>
</dbReference>
<dbReference type="InterPro" id="IPR020846">
    <property type="entry name" value="MFS_dom"/>
</dbReference>
<keyword evidence="10" id="KW-1185">Reference proteome</keyword>
<feature type="domain" description="Major facilitator superfamily (MFS) profile" evidence="8">
    <location>
        <begin position="55"/>
        <end position="496"/>
    </location>
</feature>
<proteinExistence type="inferred from homology"/>
<keyword evidence="5 7" id="KW-0472">Membrane</keyword>
<dbReference type="PROSITE" id="PS00216">
    <property type="entry name" value="SUGAR_TRANSPORT_1"/>
    <property type="match status" value="1"/>
</dbReference>
<evidence type="ECO:0000256" key="6">
    <source>
        <dbReference type="SAM" id="MobiDB-lite"/>
    </source>
</evidence>
<dbReference type="GO" id="GO:0016020">
    <property type="term" value="C:membrane"/>
    <property type="evidence" value="ECO:0007669"/>
    <property type="project" value="UniProtKB-SubCell"/>
</dbReference>
<feature type="transmembrane region" description="Helical" evidence="7">
    <location>
        <begin position="156"/>
        <end position="179"/>
    </location>
</feature>
<name>A0A8K0TIN5_9PEZI</name>
<dbReference type="SUPFAM" id="SSF103473">
    <property type="entry name" value="MFS general substrate transporter"/>
    <property type="match status" value="1"/>
</dbReference>
<gene>
    <name evidence="9" type="ORF">B0T11DRAFT_244520</name>
</gene>
<dbReference type="Proteomes" id="UP000813385">
    <property type="component" value="Unassembled WGS sequence"/>
</dbReference>
<sequence length="547" mass="60663">MDHKDSDSPSVDVASTTGKELREVENVANGEVVESRYAGLSRWASVKTFKRAVLFCMILNWAAMNDGFQQQVPGNVIPMPAFILDMADTTVNGEPAISAKTVSFWQGFGEMTKTLGMFAGGWFADRLGRKGAMLMAILILFGGSTAEITAHNWQTWLVGAMLIRLGVGLAQSVLVVYISEISPHQIRGFMIGSYQLSLGLGQLICAVATQLVVTHRPTEWKPLIATEYLFTGVLAIIIWFVPESHIYYARKDDHEKAKRSMRKLYGYAPNYDLDYEYRVIQHGILAEQEINQHGKSKFFEIFQGLNWRRTLAGCVGICSQCAAGAPIVFSYSTYFFAVAGLENPFLVTIITFVLLIVSIFCALIACEHIGRRPLLIGGCALMFIFNVCLGTTGFFEGRSSDRAALAFLLLWVICYGLSAGPIGFIAAGETSTPRLRAQTTSFNLGCYGLGFVIFQWTISYMISPDAANLGVKAVYVWAGILVPTTVLLYLYYPETFGRTYWELDELYERRIPAWKFKSTPTLAEDRGFKKHKGSVDAKTAPMQQSTV</sequence>
<feature type="transmembrane region" description="Helical" evidence="7">
    <location>
        <begin position="373"/>
        <end position="395"/>
    </location>
</feature>
<comment type="similarity">
    <text evidence="2">Belongs to the major facilitator superfamily. Sugar transporter (TC 2.A.1.1) family.</text>
</comment>
<dbReference type="Gene3D" id="1.20.1250.20">
    <property type="entry name" value="MFS general substrate transporter like domains"/>
    <property type="match status" value="1"/>
</dbReference>
<evidence type="ECO:0000256" key="4">
    <source>
        <dbReference type="ARBA" id="ARBA00022989"/>
    </source>
</evidence>
<organism evidence="9 10">
    <name type="scientific">Plectosphaerella cucumerina</name>
    <dbReference type="NCBI Taxonomy" id="40658"/>
    <lineage>
        <taxon>Eukaryota</taxon>
        <taxon>Fungi</taxon>
        <taxon>Dikarya</taxon>
        <taxon>Ascomycota</taxon>
        <taxon>Pezizomycotina</taxon>
        <taxon>Sordariomycetes</taxon>
        <taxon>Hypocreomycetidae</taxon>
        <taxon>Glomerellales</taxon>
        <taxon>Plectosphaerellaceae</taxon>
        <taxon>Plectosphaerella</taxon>
    </lineage>
</organism>
<accession>A0A8K0TIN5</accession>
<comment type="caution">
    <text evidence="9">The sequence shown here is derived from an EMBL/GenBank/DDBJ whole genome shotgun (WGS) entry which is preliminary data.</text>
</comment>
<evidence type="ECO:0000256" key="1">
    <source>
        <dbReference type="ARBA" id="ARBA00004141"/>
    </source>
</evidence>